<name>A0ACB9H5C4_CICIN</name>
<sequence>MLLMISLLFIEIDETDTKRRERGKLCSKPFLRLPPASASERMRVTEPVSDSAVVDVLRLHQSHNLEQILQNQLSVLRYPDNYLKKITWDCGGIPQQTNTKLE</sequence>
<reference evidence="2" key="1">
    <citation type="journal article" date="2022" name="Mol. Ecol. Resour.">
        <title>The genomes of chicory, endive, great burdock and yacon provide insights into Asteraceae palaeo-polyploidization history and plant inulin production.</title>
        <authorList>
            <person name="Fan W."/>
            <person name="Wang S."/>
            <person name="Wang H."/>
            <person name="Wang A."/>
            <person name="Jiang F."/>
            <person name="Liu H."/>
            <person name="Zhao H."/>
            <person name="Xu D."/>
            <person name="Zhang Y."/>
        </authorList>
    </citation>
    <scope>NUCLEOTIDE SEQUENCE [LARGE SCALE GENOMIC DNA]</scope>
    <source>
        <strain evidence="2">cv. Punajuju</strain>
    </source>
</reference>
<evidence type="ECO:0000313" key="2">
    <source>
        <dbReference type="Proteomes" id="UP001055811"/>
    </source>
</evidence>
<protein>
    <submittedName>
        <fullName evidence="1">Uncharacterized protein</fullName>
    </submittedName>
</protein>
<reference evidence="1 2" key="2">
    <citation type="journal article" date="2022" name="Mol. Ecol. Resour.">
        <title>The genomes of chicory, endive, great burdock and yacon provide insights into Asteraceae paleo-polyploidization history and plant inulin production.</title>
        <authorList>
            <person name="Fan W."/>
            <person name="Wang S."/>
            <person name="Wang H."/>
            <person name="Wang A."/>
            <person name="Jiang F."/>
            <person name="Liu H."/>
            <person name="Zhao H."/>
            <person name="Xu D."/>
            <person name="Zhang Y."/>
        </authorList>
    </citation>
    <scope>NUCLEOTIDE SEQUENCE [LARGE SCALE GENOMIC DNA]</scope>
    <source>
        <strain evidence="2">cv. Punajuju</strain>
        <tissue evidence="1">Leaves</tissue>
    </source>
</reference>
<comment type="caution">
    <text evidence="1">The sequence shown here is derived from an EMBL/GenBank/DDBJ whole genome shotgun (WGS) entry which is preliminary data.</text>
</comment>
<gene>
    <name evidence="1" type="ORF">L2E82_04635</name>
</gene>
<dbReference type="EMBL" id="CM042009">
    <property type="protein sequence ID" value="KAI3791064.1"/>
    <property type="molecule type" value="Genomic_DNA"/>
</dbReference>
<organism evidence="1 2">
    <name type="scientific">Cichorium intybus</name>
    <name type="common">Chicory</name>
    <dbReference type="NCBI Taxonomy" id="13427"/>
    <lineage>
        <taxon>Eukaryota</taxon>
        <taxon>Viridiplantae</taxon>
        <taxon>Streptophyta</taxon>
        <taxon>Embryophyta</taxon>
        <taxon>Tracheophyta</taxon>
        <taxon>Spermatophyta</taxon>
        <taxon>Magnoliopsida</taxon>
        <taxon>eudicotyledons</taxon>
        <taxon>Gunneridae</taxon>
        <taxon>Pentapetalae</taxon>
        <taxon>asterids</taxon>
        <taxon>campanulids</taxon>
        <taxon>Asterales</taxon>
        <taxon>Asteraceae</taxon>
        <taxon>Cichorioideae</taxon>
        <taxon>Cichorieae</taxon>
        <taxon>Cichoriinae</taxon>
        <taxon>Cichorium</taxon>
    </lineage>
</organism>
<evidence type="ECO:0000313" key="1">
    <source>
        <dbReference type="EMBL" id="KAI3791064.1"/>
    </source>
</evidence>
<keyword evidence="2" id="KW-1185">Reference proteome</keyword>
<dbReference type="Proteomes" id="UP001055811">
    <property type="component" value="Linkage Group LG01"/>
</dbReference>
<proteinExistence type="predicted"/>
<accession>A0ACB9H5C4</accession>